<evidence type="ECO:0000313" key="1">
    <source>
        <dbReference type="EMBL" id="OTG30495.1"/>
    </source>
</evidence>
<dbReference type="InParanoid" id="A0A251V4G2"/>
<evidence type="ECO:0000313" key="2">
    <source>
        <dbReference type="Proteomes" id="UP000215914"/>
    </source>
</evidence>
<dbReference type="Proteomes" id="UP000215914">
    <property type="component" value="Chromosome 3"/>
</dbReference>
<sequence length="51" mass="5776">MSHTVKFEKVERERAAKKKGYDGFRSPVMTEHDAFRWSYNSGGVAGVGLEK</sequence>
<proteinExistence type="predicted"/>
<accession>A0A251V4G2</accession>
<reference evidence="2" key="1">
    <citation type="journal article" date="2017" name="Nature">
        <title>The sunflower genome provides insights into oil metabolism, flowering and Asterid evolution.</title>
        <authorList>
            <person name="Badouin H."/>
            <person name="Gouzy J."/>
            <person name="Grassa C.J."/>
            <person name="Murat F."/>
            <person name="Staton S.E."/>
            <person name="Cottret L."/>
            <person name="Lelandais-Briere C."/>
            <person name="Owens G.L."/>
            <person name="Carrere S."/>
            <person name="Mayjonade B."/>
            <person name="Legrand L."/>
            <person name="Gill N."/>
            <person name="Kane N.C."/>
            <person name="Bowers J.E."/>
            <person name="Hubner S."/>
            <person name="Bellec A."/>
            <person name="Berard A."/>
            <person name="Berges H."/>
            <person name="Blanchet N."/>
            <person name="Boniface M.C."/>
            <person name="Brunel D."/>
            <person name="Catrice O."/>
            <person name="Chaidir N."/>
            <person name="Claudel C."/>
            <person name="Donnadieu C."/>
            <person name="Faraut T."/>
            <person name="Fievet G."/>
            <person name="Helmstetter N."/>
            <person name="King M."/>
            <person name="Knapp S.J."/>
            <person name="Lai Z."/>
            <person name="Le Paslier M.C."/>
            <person name="Lippi Y."/>
            <person name="Lorenzon L."/>
            <person name="Mandel J.R."/>
            <person name="Marage G."/>
            <person name="Marchand G."/>
            <person name="Marquand E."/>
            <person name="Bret-Mestries E."/>
            <person name="Morien E."/>
            <person name="Nambeesan S."/>
            <person name="Nguyen T."/>
            <person name="Pegot-Espagnet P."/>
            <person name="Pouilly N."/>
            <person name="Raftis F."/>
            <person name="Sallet E."/>
            <person name="Schiex T."/>
            <person name="Thomas J."/>
            <person name="Vandecasteele C."/>
            <person name="Vares D."/>
            <person name="Vear F."/>
            <person name="Vautrin S."/>
            <person name="Crespi M."/>
            <person name="Mangin B."/>
            <person name="Burke J.M."/>
            <person name="Salse J."/>
            <person name="Munos S."/>
            <person name="Vincourt P."/>
            <person name="Rieseberg L.H."/>
            <person name="Langlade N.B."/>
        </authorList>
    </citation>
    <scope>NUCLEOTIDE SEQUENCE [LARGE SCALE GENOMIC DNA]</scope>
    <source>
        <strain evidence="2">cv. SF193</strain>
    </source>
</reference>
<dbReference type="AlphaFoldDB" id="A0A251V4G2"/>
<gene>
    <name evidence="1" type="ORF">HannXRQ_Chr03g0065181</name>
</gene>
<keyword evidence="2" id="KW-1185">Reference proteome</keyword>
<dbReference type="EMBL" id="CM007892">
    <property type="protein sequence ID" value="OTG30495.1"/>
    <property type="molecule type" value="Genomic_DNA"/>
</dbReference>
<organism evidence="1 2">
    <name type="scientific">Helianthus annuus</name>
    <name type="common">Common sunflower</name>
    <dbReference type="NCBI Taxonomy" id="4232"/>
    <lineage>
        <taxon>Eukaryota</taxon>
        <taxon>Viridiplantae</taxon>
        <taxon>Streptophyta</taxon>
        <taxon>Embryophyta</taxon>
        <taxon>Tracheophyta</taxon>
        <taxon>Spermatophyta</taxon>
        <taxon>Magnoliopsida</taxon>
        <taxon>eudicotyledons</taxon>
        <taxon>Gunneridae</taxon>
        <taxon>Pentapetalae</taxon>
        <taxon>asterids</taxon>
        <taxon>campanulids</taxon>
        <taxon>Asterales</taxon>
        <taxon>Asteraceae</taxon>
        <taxon>Asteroideae</taxon>
        <taxon>Heliantheae alliance</taxon>
        <taxon>Heliantheae</taxon>
        <taxon>Helianthus</taxon>
    </lineage>
</organism>
<name>A0A251V4G2_HELAN</name>
<protein>
    <submittedName>
        <fullName evidence="1">Uncharacterized protein</fullName>
    </submittedName>
</protein>